<name>B8KWI3_9GAMM</name>
<evidence type="ECO:0000313" key="1">
    <source>
        <dbReference type="EMBL" id="EED34856.1"/>
    </source>
</evidence>
<dbReference type="Proteomes" id="UP000004699">
    <property type="component" value="Unassembled WGS sequence"/>
</dbReference>
<dbReference type="HOGENOM" id="CLU_3235670_0_0_6"/>
<evidence type="ECO:0000313" key="2">
    <source>
        <dbReference type="Proteomes" id="UP000004699"/>
    </source>
</evidence>
<accession>B8KWI3</accession>
<dbReference type="EMBL" id="DS999411">
    <property type="protein sequence ID" value="EED34856.1"/>
    <property type="molecule type" value="Genomic_DNA"/>
</dbReference>
<organism evidence="1 2">
    <name type="scientific">Luminiphilus syltensis NOR5-1B</name>
    <dbReference type="NCBI Taxonomy" id="565045"/>
    <lineage>
        <taxon>Bacteria</taxon>
        <taxon>Pseudomonadati</taxon>
        <taxon>Pseudomonadota</taxon>
        <taxon>Gammaproteobacteria</taxon>
        <taxon>Cellvibrionales</taxon>
        <taxon>Halieaceae</taxon>
        <taxon>Luminiphilus</taxon>
    </lineage>
</organism>
<proteinExistence type="predicted"/>
<reference evidence="2" key="1">
    <citation type="journal article" date="2013" name="BMC Microbiol.">
        <title>Taxonomy and evolution of bacteriochlorophyll a-containing members of the OM60/NOR5 clade of marine gammaproteobacteria: description of Luminiphilus syltensis gen. nov., sp. nov., reclassification of Haliea rubra as Pseudohaliea rubra gen. nov., comb. nov., and emendation of Chromatocurvus halotolerans.</title>
        <authorList>
            <person name="Spring S."/>
            <person name="Riedel T."/>
            <person name="Sproer C."/>
            <person name="Yan S."/>
            <person name="Harder J."/>
            <person name="Fuchs B.M."/>
        </authorList>
    </citation>
    <scope>NUCLEOTIDE SEQUENCE [LARGE SCALE GENOMIC DNA]</scope>
    <source>
        <strain evidence="2">NOR51-B</strain>
    </source>
</reference>
<gene>
    <name evidence="1" type="ORF">NOR51B_796</name>
</gene>
<sequence length="43" mass="4885">MLLTRADATHSNRGARILLICRNNFNEIIPGAAYVADRWNRSL</sequence>
<dbReference type="STRING" id="565045.NOR51B_796"/>
<dbReference type="AlphaFoldDB" id="B8KWI3"/>
<keyword evidence="2" id="KW-1185">Reference proteome</keyword>
<protein>
    <submittedName>
        <fullName evidence="1">Uncharacterized protein</fullName>
    </submittedName>
</protein>